<feature type="domain" description="Plant antimicrobial peptide" evidence="1">
    <location>
        <begin position="163"/>
        <end position="194"/>
    </location>
</feature>
<gene>
    <name evidence="2" type="ORF">TRIUR3_01251</name>
</gene>
<proteinExistence type="predicted"/>
<accession>M8A3G3</accession>
<dbReference type="SMART" id="SM01357">
    <property type="entry name" value="Antimicrobial21"/>
    <property type="match status" value="4"/>
</dbReference>
<feature type="domain" description="Plant antimicrobial peptide" evidence="1">
    <location>
        <begin position="123"/>
        <end position="153"/>
    </location>
</feature>
<dbReference type="GO" id="GO:0050832">
    <property type="term" value="P:defense response to fungus"/>
    <property type="evidence" value="ECO:0007669"/>
    <property type="project" value="InterPro"/>
</dbReference>
<protein>
    <recommendedName>
        <fullName evidence="1">Plant antimicrobial peptide domain-containing protein</fullName>
    </recommendedName>
</protein>
<name>M8A3G3_TRIUA</name>
<dbReference type="AlphaFoldDB" id="M8A3G3"/>
<dbReference type="InterPro" id="IPR029227">
    <property type="entry name" value="Plant_Antimicrobial"/>
</dbReference>
<evidence type="ECO:0000313" key="2">
    <source>
        <dbReference type="EMBL" id="EMS59180.1"/>
    </source>
</evidence>
<dbReference type="OMA" id="RCQKRCQ"/>
<evidence type="ECO:0000259" key="1">
    <source>
        <dbReference type="SMART" id="SM01357"/>
    </source>
</evidence>
<dbReference type="EMBL" id="KD123627">
    <property type="protein sequence ID" value="EMS59180.1"/>
    <property type="molecule type" value="Genomic_DNA"/>
</dbReference>
<organism evidence="2">
    <name type="scientific">Triticum urartu</name>
    <name type="common">Red wild einkorn</name>
    <name type="synonym">Crithodium urartu</name>
    <dbReference type="NCBI Taxonomy" id="4572"/>
    <lineage>
        <taxon>Eukaryota</taxon>
        <taxon>Viridiplantae</taxon>
        <taxon>Streptophyta</taxon>
        <taxon>Embryophyta</taxon>
        <taxon>Tracheophyta</taxon>
        <taxon>Spermatophyta</taxon>
        <taxon>Magnoliopsida</taxon>
        <taxon>Liliopsida</taxon>
        <taxon>Poales</taxon>
        <taxon>Poaceae</taxon>
        <taxon>BOP clade</taxon>
        <taxon>Pooideae</taxon>
        <taxon>Triticodae</taxon>
        <taxon>Triticeae</taxon>
        <taxon>Triticinae</taxon>
        <taxon>Triticum</taxon>
    </lineage>
</organism>
<feature type="domain" description="Plant antimicrobial peptide" evidence="1">
    <location>
        <begin position="256"/>
        <end position="287"/>
    </location>
</feature>
<sequence length="417" mass="47418">MGVKCGVVVWCLLLAGLLLMAVASAAERDTEKEKEEEIRLCKKVCDWKAGEDTGKARECKEQCERRRHGHELLQEDGDSFDSCVSQCRGHGGWWGKERWDRCRRICRQSQEGEGGDDDFDEGHNADDRCERMCQRYHDRREKKQCMKGCRYGESGLLVFDDGHEHGDRCQTQCKRFRPGSYDRQQCIEKCQCQQKEEEEVMNHHGGGGHGHGDRCQTQCKRFPRGSYDRWQCTERCQSHQQDDEELMNHHGGGGHGHESSSCEQKCQQRHRHEYDRQQCVRDCKSGGGGGAGGRGREGDERQHDRGMVVEAILEEVRARREGRITAGLPSDAVDPEDLEVEDVGDAGDADLQAILDSLWSKPEAEANRSRLQEAEAEHAVVFDKMLAYMDEEEPEPFYAPIYPPLGTDVVDISDNEV</sequence>
<reference evidence="2" key="1">
    <citation type="journal article" date="2013" name="Nature">
        <title>Draft genome of the wheat A-genome progenitor Triticum urartu.</title>
        <authorList>
            <person name="Ling H.Q."/>
            <person name="Zhao S."/>
            <person name="Liu D."/>
            <person name="Wang J."/>
            <person name="Sun H."/>
            <person name="Zhang C."/>
            <person name="Fan H."/>
            <person name="Li D."/>
            <person name="Dong L."/>
            <person name="Tao Y."/>
            <person name="Gao C."/>
            <person name="Wu H."/>
            <person name="Li Y."/>
            <person name="Cui Y."/>
            <person name="Guo X."/>
            <person name="Zheng S."/>
            <person name="Wang B."/>
            <person name="Yu K."/>
            <person name="Liang Q."/>
            <person name="Yang W."/>
            <person name="Lou X."/>
            <person name="Chen J."/>
            <person name="Feng M."/>
            <person name="Jian J."/>
            <person name="Zhang X."/>
            <person name="Luo G."/>
            <person name="Jiang Y."/>
            <person name="Liu J."/>
            <person name="Wang Z."/>
            <person name="Sha Y."/>
            <person name="Zhang B."/>
            <person name="Wu H."/>
            <person name="Tang D."/>
            <person name="Shen Q."/>
            <person name="Xue P."/>
            <person name="Zou S."/>
            <person name="Wang X."/>
            <person name="Liu X."/>
            <person name="Wang F."/>
            <person name="Yang Y."/>
            <person name="An X."/>
            <person name="Dong Z."/>
            <person name="Zhang K."/>
            <person name="Zhang X."/>
            <person name="Luo M.C."/>
            <person name="Dvorak J."/>
            <person name="Tong Y."/>
            <person name="Wang J."/>
            <person name="Yang H."/>
            <person name="Li Z."/>
            <person name="Wang D."/>
            <person name="Zhang A."/>
            <person name="Wang J."/>
        </authorList>
    </citation>
    <scope>NUCLEOTIDE SEQUENCE</scope>
</reference>
<feature type="domain" description="Plant antimicrobial peptide" evidence="1">
    <location>
        <begin position="209"/>
        <end position="240"/>
    </location>
</feature>
<dbReference type="eggNOG" id="ENOG502R3DU">
    <property type="taxonomic scope" value="Eukaryota"/>
</dbReference>